<evidence type="ECO:0000313" key="2">
    <source>
        <dbReference type="EMBL" id="TBU53113.1"/>
    </source>
</evidence>
<name>A0A4V2K6Q9_9APHY</name>
<gene>
    <name evidence="2" type="ORF">BD310DRAFT_180204</name>
</gene>
<dbReference type="Proteomes" id="UP000292082">
    <property type="component" value="Unassembled WGS sequence"/>
</dbReference>
<feature type="region of interest" description="Disordered" evidence="1">
    <location>
        <begin position="33"/>
        <end position="89"/>
    </location>
</feature>
<proteinExistence type="predicted"/>
<dbReference type="EMBL" id="ML145224">
    <property type="protein sequence ID" value="TBU53113.1"/>
    <property type="molecule type" value="Genomic_DNA"/>
</dbReference>
<evidence type="ECO:0000313" key="3">
    <source>
        <dbReference type="Proteomes" id="UP000292082"/>
    </source>
</evidence>
<keyword evidence="3" id="KW-1185">Reference proteome</keyword>
<reference evidence="2 3" key="1">
    <citation type="submission" date="2019-01" db="EMBL/GenBank/DDBJ databases">
        <title>Draft genome sequences of three monokaryotic isolates of the white-rot basidiomycete fungus Dichomitus squalens.</title>
        <authorList>
            <consortium name="DOE Joint Genome Institute"/>
            <person name="Lopez S.C."/>
            <person name="Andreopoulos B."/>
            <person name="Pangilinan J."/>
            <person name="Lipzen A."/>
            <person name="Riley R."/>
            <person name="Ahrendt S."/>
            <person name="Ng V."/>
            <person name="Barry K."/>
            <person name="Daum C."/>
            <person name="Grigoriev I.V."/>
            <person name="Hilden K.S."/>
            <person name="Makela M.R."/>
            <person name="de Vries R.P."/>
        </authorList>
    </citation>
    <scope>NUCLEOTIDE SEQUENCE [LARGE SCALE GENOMIC DNA]</scope>
    <source>
        <strain evidence="2 3">CBS 464.89</strain>
    </source>
</reference>
<dbReference type="AlphaFoldDB" id="A0A4V2K6Q9"/>
<feature type="region of interest" description="Disordered" evidence="1">
    <location>
        <begin position="155"/>
        <end position="185"/>
    </location>
</feature>
<sequence length="328" mass="35473">MQCRPMGAPAPPEWGVQNSWIDFSEVSDCASVSIGSSAGVSPDTQPRRPPSPTHVLDNLSQLSGNLNKHRLESQARRRHRRDALGDWTSDSENASLWSITSARSSPRSLPSPLHDDRLEAITSNDEDRFKPSQRRGQEDLSDVLQYTPASPMSLAPSSILSGLPPPPINLASKPHAPPERAASPYDTASERIWEPHHVLKSSPDVLGIPAAVRRMQSFVVAPTGTRSVTRHDTRAPRPLPQVPYQQRVAGVHGVVSAFAPSGSMSKSWTVKVVEASPGPGPHSEIGAHRAQPTAVHPVHPEYLLRSLPADARDFAGLPITNAFQPEAV</sequence>
<accession>A0A4V2K6Q9</accession>
<protein>
    <submittedName>
        <fullName evidence="2">Uncharacterized protein</fullName>
    </submittedName>
</protein>
<organism evidence="2 3">
    <name type="scientific">Dichomitus squalens</name>
    <dbReference type="NCBI Taxonomy" id="114155"/>
    <lineage>
        <taxon>Eukaryota</taxon>
        <taxon>Fungi</taxon>
        <taxon>Dikarya</taxon>
        <taxon>Basidiomycota</taxon>
        <taxon>Agaricomycotina</taxon>
        <taxon>Agaricomycetes</taxon>
        <taxon>Polyporales</taxon>
        <taxon>Polyporaceae</taxon>
        <taxon>Dichomitus</taxon>
    </lineage>
</organism>
<evidence type="ECO:0000256" key="1">
    <source>
        <dbReference type="SAM" id="MobiDB-lite"/>
    </source>
</evidence>